<gene>
    <name evidence="2" type="ORF">CCACVL1_25631</name>
</gene>
<dbReference type="CDD" id="cd06222">
    <property type="entry name" value="RNase_H_like"/>
    <property type="match status" value="1"/>
</dbReference>
<accession>A0A1R3GIP9</accession>
<dbReference type="EMBL" id="AWWV01014269">
    <property type="protein sequence ID" value="OMO57965.1"/>
    <property type="molecule type" value="Genomic_DNA"/>
</dbReference>
<organism evidence="2 3">
    <name type="scientific">Corchorus capsularis</name>
    <name type="common">Jute</name>
    <dbReference type="NCBI Taxonomy" id="210143"/>
    <lineage>
        <taxon>Eukaryota</taxon>
        <taxon>Viridiplantae</taxon>
        <taxon>Streptophyta</taxon>
        <taxon>Embryophyta</taxon>
        <taxon>Tracheophyta</taxon>
        <taxon>Spermatophyta</taxon>
        <taxon>Magnoliopsida</taxon>
        <taxon>eudicotyledons</taxon>
        <taxon>Gunneridae</taxon>
        <taxon>Pentapetalae</taxon>
        <taxon>rosids</taxon>
        <taxon>malvids</taxon>
        <taxon>Malvales</taxon>
        <taxon>Malvaceae</taxon>
        <taxon>Grewioideae</taxon>
        <taxon>Apeibeae</taxon>
        <taxon>Corchorus</taxon>
    </lineage>
</organism>
<keyword evidence="3" id="KW-1185">Reference proteome</keyword>
<evidence type="ECO:0000313" key="3">
    <source>
        <dbReference type="Proteomes" id="UP000188268"/>
    </source>
</evidence>
<comment type="caution">
    <text evidence="2">The sequence shown here is derived from an EMBL/GenBank/DDBJ whole genome shotgun (WGS) entry which is preliminary data.</text>
</comment>
<protein>
    <recommendedName>
        <fullName evidence="1">RNase H type-1 domain-containing protein</fullName>
    </recommendedName>
</protein>
<dbReference type="Gramene" id="OMO57965">
    <property type="protein sequence ID" value="OMO57965"/>
    <property type="gene ID" value="CCACVL1_25631"/>
</dbReference>
<evidence type="ECO:0000259" key="1">
    <source>
        <dbReference type="Pfam" id="PF13456"/>
    </source>
</evidence>
<evidence type="ECO:0000313" key="2">
    <source>
        <dbReference type="EMBL" id="OMO57965.1"/>
    </source>
</evidence>
<feature type="domain" description="RNase H type-1" evidence="1">
    <location>
        <begin position="93"/>
        <end position="154"/>
    </location>
</feature>
<dbReference type="InterPro" id="IPR044730">
    <property type="entry name" value="RNase_H-like_dom_plant"/>
</dbReference>
<sequence>MTIFLNNLMGHIKYNIDGGTFGGWPRVERKTRDAVGKADPNFPFVGQVAVAIYVRELSRHYALIVEIGAFENMLRELGDHCRAKKVEKATIHMGIESDCETIVSLLNSQDKKSKPPKQIEKRASDVKAALETFPNVKVVHIYRKANRIANYLATTTDEIDDIILKMCAMLVQEQGDYPVYRLPPSGNFIYGHYP</sequence>
<dbReference type="Proteomes" id="UP000188268">
    <property type="component" value="Unassembled WGS sequence"/>
</dbReference>
<dbReference type="InterPro" id="IPR002156">
    <property type="entry name" value="RNaseH_domain"/>
</dbReference>
<dbReference type="AlphaFoldDB" id="A0A1R3GIP9"/>
<dbReference type="Pfam" id="PF13456">
    <property type="entry name" value="RVT_3"/>
    <property type="match status" value="1"/>
</dbReference>
<dbReference type="GO" id="GO:0003676">
    <property type="term" value="F:nucleic acid binding"/>
    <property type="evidence" value="ECO:0007669"/>
    <property type="project" value="InterPro"/>
</dbReference>
<proteinExistence type="predicted"/>
<dbReference type="InterPro" id="IPR036397">
    <property type="entry name" value="RNaseH_sf"/>
</dbReference>
<name>A0A1R3GIP9_COCAP</name>
<reference evidence="2 3" key="1">
    <citation type="submission" date="2013-09" db="EMBL/GenBank/DDBJ databases">
        <title>Corchorus capsularis genome sequencing.</title>
        <authorList>
            <person name="Alam M."/>
            <person name="Haque M.S."/>
            <person name="Islam M.S."/>
            <person name="Emdad E.M."/>
            <person name="Islam M.M."/>
            <person name="Ahmed B."/>
            <person name="Halim A."/>
            <person name="Hossen Q.M.M."/>
            <person name="Hossain M.Z."/>
            <person name="Ahmed R."/>
            <person name="Khan M.M."/>
            <person name="Islam R."/>
            <person name="Rashid M.M."/>
            <person name="Khan S.A."/>
            <person name="Rahman M.S."/>
            <person name="Alam M."/>
        </authorList>
    </citation>
    <scope>NUCLEOTIDE SEQUENCE [LARGE SCALE GENOMIC DNA]</scope>
    <source>
        <strain evidence="3">cv. CVL-1</strain>
        <tissue evidence="2">Whole seedling</tissue>
    </source>
</reference>
<dbReference type="GO" id="GO:0004523">
    <property type="term" value="F:RNA-DNA hybrid ribonuclease activity"/>
    <property type="evidence" value="ECO:0007669"/>
    <property type="project" value="InterPro"/>
</dbReference>
<dbReference type="Gene3D" id="3.30.420.10">
    <property type="entry name" value="Ribonuclease H-like superfamily/Ribonuclease H"/>
    <property type="match status" value="1"/>
</dbReference>